<evidence type="ECO:0000256" key="2">
    <source>
        <dbReference type="ARBA" id="ARBA00005887"/>
    </source>
</evidence>
<evidence type="ECO:0000256" key="6">
    <source>
        <dbReference type="ARBA" id="ARBA00023136"/>
    </source>
</evidence>
<name>A0ABU5IP71_9BURK</name>
<comment type="subcellular location">
    <subcellularLocation>
        <location evidence="8">Cell membrane</location>
        <topology evidence="8">Multi-pass membrane protein</topology>
    </subcellularLocation>
    <subcellularLocation>
        <location evidence="1">Membrane</location>
        <topology evidence="1">Multi-pass membrane protein</topology>
    </subcellularLocation>
</comment>
<dbReference type="SUPFAM" id="SSF111352">
    <property type="entry name" value="Ammonium transporter"/>
    <property type="match status" value="1"/>
</dbReference>
<keyword evidence="3 8" id="KW-0813">Transport</keyword>
<feature type="transmembrane region" description="Helical" evidence="8">
    <location>
        <begin position="305"/>
        <end position="324"/>
    </location>
</feature>
<feature type="transmembrane region" description="Helical" evidence="8">
    <location>
        <begin position="97"/>
        <end position="117"/>
    </location>
</feature>
<comment type="caution">
    <text evidence="11">The sequence shown here is derived from an EMBL/GenBank/DDBJ whole genome shotgun (WGS) entry which is preliminary data.</text>
</comment>
<evidence type="ECO:0000256" key="7">
    <source>
        <dbReference type="ARBA" id="ARBA00023177"/>
    </source>
</evidence>
<reference evidence="11 12" key="1">
    <citation type="submission" date="2023-11" db="EMBL/GenBank/DDBJ databases">
        <title>Draft genome of Azohydromonas lata strain H1 (DSM1123), a polyhydroxyalkanoate producer.</title>
        <authorList>
            <person name="Traversa D."/>
            <person name="D'Addabbo P."/>
            <person name="Pazzani C."/>
            <person name="Manzari C."/>
            <person name="Chiara M."/>
            <person name="Scrascia M."/>
        </authorList>
    </citation>
    <scope>NUCLEOTIDE SEQUENCE [LARGE SCALE GENOMIC DNA]</scope>
    <source>
        <strain evidence="11 12">H1</strain>
    </source>
</reference>
<keyword evidence="7 8" id="KW-0924">Ammonia transport</keyword>
<dbReference type="NCBIfam" id="TIGR00836">
    <property type="entry name" value="amt"/>
    <property type="match status" value="1"/>
</dbReference>
<accession>A0ABU5IP71</accession>
<evidence type="ECO:0000256" key="4">
    <source>
        <dbReference type="ARBA" id="ARBA00022692"/>
    </source>
</evidence>
<evidence type="ECO:0000256" key="3">
    <source>
        <dbReference type="ARBA" id="ARBA00022448"/>
    </source>
</evidence>
<dbReference type="EMBL" id="JAXOJX010000078">
    <property type="protein sequence ID" value="MDZ5460674.1"/>
    <property type="molecule type" value="Genomic_DNA"/>
</dbReference>
<dbReference type="RefSeq" id="WP_066334380.1">
    <property type="nucleotide sequence ID" value="NZ_JAXOJX010000078.1"/>
</dbReference>
<dbReference type="PANTHER" id="PTHR43029">
    <property type="entry name" value="AMMONIUM TRANSPORTER MEP2"/>
    <property type="match status" value="1"/>
</dbReference>
<keyword evidence="4 8" id="KW-0812">Transmembrane</keyword>
<feature type="transmembrane region" description="Helical" evidence="8">
    <location>
        <begin position="186"/>
        <end position="209"/>
    </location>
</feature>
<dbReference type="Gene3D" id="1.10.3430.10">
    <property type="entry name" value="Ammonium transporter AmtB like domains"/>
    <property type="match status" value="1"/>
</dbReference>
<sequence>MRKLLLPLLAGLAGLGVASGVLAQDTAAVAAQAASSVAQAASGVAEAASAAAAAAPVPNKGDTAFLMISTALVILMTIPGLALFYGGLVRSKNMLSVLMQVFMVFALISVLWVVYGYSAAFTAGNPFIGTLDKLFLKGVTPESVGATFSKGVVLPELSFVSFQGAFAAITVALIVGAFAERIKFSAVLAFSVLWFTFSYLPVAHMVWYWDGPDAITSEETLAAVTNNAGWLWAKGALDFAGGTVVHINAAVAGLVGAIMVGKRVGYGRESMAPHSLTLTMVGASLLWVGWFGFNAGSNLEANGTAALAFINTVVATAAAALSWCAGEALMRGKASMLGAASGAVAGLVAITPACGFVGVGGALVMGLLAGFVCLWGVNGLKRMLGADDSLDVFGVHGVGGILGALLTGVFASPDLGGTGICNYVSDKCGEWGGIGAQVWVQAQAVGTTIVWSAVVAFIAYKLVDLVIGLRVSEEEEREGLDITSHGETAYNR</sequence>
<organism evidence="11 12">
    <name type="scientific">Azohydromonas lata</name>
    <dbReference type="NCBI Taxonomy" id="45677"/>
    <lineage>
        <taxon>Bacteria</taxon>
        <taxon>Pseudomonadati</taxon>
        <taxon>Pseudomonadota</taxon>
        <taxon>Betaproteobacteria</taxon>
        <taxon>Burkholderiales</taxon>
        <taxon>Sphaerotilaceae</taxon>
        <taxon>Azohydromonas</taxon>
    </lineage>
</organism>
<dbReference type="PROSITE" id="PS01219">
    <property type="entry name" value="AMMONIUM_TRANSP"/>
    <property type="match status" value="1"/>
</dbReference>
<feature type="transmembrane region" description="Helical" evidence="8">
    <location>
        <begin position="392"/>
        <end position="411"/>
    </location>
</feature>
<feature type="domain" description="Ammonium transporter AmtB-like" evidence="10">
    <location>
        <begin position="64"/>
        <end position="490"/>
    </location>
</feature>
<evidence type="ECO:0000256" key="1">
    <source>
        <dbReference type="ARBA" id="ARBA00004141"/>
    </source>
</evidence>
<feature type="transmembrane region" description="Helical" evidence="8">
    <location>
        <begin position="239"/>
        <end position="260"/>
    </location>
</feature>
<evidence type="ECO:0000313" key="11">
    <source>
        <dbReference type="EMBL" id="MDZ5460674.1"/>
    </source>
</evidence>
<feature type="transmembrane region" description="Helical" evidence="8">
    <location>
        <begin position="359"/>
        <end position="380"/>
    </location>
</feature>
<dbReference type="InterPro" id="IPR024041">
    <property type="entry name" value="NH4_transpt_AmtB-like_dom"/>
</dbReference>
<keyword evidence="12" id="KW-1185">Reference proteome</keyword>
<comment type="similarity">
    <text evidence="2 8">Belongs to the ammonia transporter channel (TC 1.A.11.2) family.</text>
</comment>
<feature type="chain" id="PRO_5047101949" description="Ammonium transporter" evidence="9">
    <location>
        <begin position="24"/>
        <end position="492"/>
    </location>
</feature>
<dbReference type="Proteomes" id="UP001293718">
    <property type="component" value="Unassembled WGS sequence"/>
</dbReference>
<proteinExistence type="inferred from homology"/>
<feature type="transmembrane region" description="Helical" evidence="8">
    <location>
        <begin position="272"/>
        <end position="293"/>
    </location>
</feature>
<dbReference type="Pfam" id="PF00909">
    <property type="entry name" value="Ammonium_transp"/>
    <property type="match status" value="1"/>
</dbReference>
<dbReference type="InterPro" id="IPR018047">
    <property type="entry name" value="Ammonium_transpt_CS"/>
</dbReference>
<evidence type="ECO:0000259" key="10">
    <source>
        <dbReference type="Pfam" id="PF00909"/>
    </source>
</evidence>
<dbReference type="InterPro" id="IPR029020">
    <property type="entry name" value="Ammonium/urea_transptr"/>
</dbReference>
<feature type="transmembrane region" description="Helical" evidence="8">
    <location>
        <begin position="64"/>
        <end position="85"/>
    </location>
</feature>
<keyword evidence="9" id="KW-0732">Signal</keyword>
<feature type="transmembrane region" description="Helical" evidence="8">
    <location>
        <begin position="336"/>
        <end position="353"/>
    </location>
</feature>
<evidence type="ECO:0000313" key="12">
    <source>
        <dbReference type="Proteomes" id="UP001293718"/>
    </source>
</evidence>
<evidence type="ECO:0000256" key="9">
    <source>
        <dbReference type="SAM" id="SignalP"/>
    </source>
</evidence>
<dbReference type="InterPro" id="IPR001905">
    <property type="entry name" value="Ammonium_transpt"/>
</dbReference>
<feature type="transmembrane region" description="Helical" evidence="8">
    <location>
        <begin position="449"/>
        <end position="469"/>
    </location>
</feature>
<evidence type="ECO:0000256" key="5">
    <source>
        <dbReference type="ARBA" id="ARBA00022989"/>
    </source>
</evidence>
<evidence type="ECO:0000256" key="8">
    <source>
        <dbReference type="RuleBase" id="RU362002"/>
    </source>
</evidence>
<feature type="transmembrane region" description="Helical" evidence="8">
    <location>
        <begin position="157"/>
        <end position="179"/>
    </location>
</feature>
<keyword evidence="6 8" id="KW-0472">Membrane</keyword>
<gene>
    <name evidence="11" type="primary">amt</name>
    <name evidence="11" type="ORF">SM757_29250</name>
</gene>
<feature type="signal peptide" evidence="9">
    <location>
        <begin position="1"/>
        <end position="23"/>
    </location>
</feature>
<dbReference type="PANTHER" id="PTHR43029:SF10">
    <property type="entry name" value="AMMONIUM TRANSPORTER MEP2"/>
    <property type="match status" value="1"/>
</dbReference>
<keyword evidence="5 8" id="KW-1133">Transmembrane helix</keyword>
<protein>
    <recommendedName>
        <fullName evidence="8">Ammonium transporter</fullName>
    </recommendedName>
</protein>